<evidence type="ECO:0000313" key="3">
    <source>
        <dbReference type="EMBL" id="RTH98081.1"/>
    </source>
</evidence>
<dbReference type="EMBL" id="PELP01000344">
    <property type="protein sequence ID" value="RTH02388.1"/>
    <property type="molecule type" value="Genomic_DNA"/>
</dbReference>
<protein>
    <submittedName>
        <fullName evidence="3">Uncharacterized protein</fullName>
    </submittedName>
</protein>
<sequence length="209" mass="23990">MREYPVSEKPLLWRDLLVSGGSHQGSPYGADLGIDRGASTAFMDVAMFIFGVTSGKFLGKPWDVFVGLRHGHESIEDSLAYFIAQTRKASRTSWLDGLRKPRWEKRVFLLEYSDTEQAGWPLWYLDRPSWWFIGRPMPEAFFAELSQVIEEALRLAHANVFARKAKQLSQATGVPKLFLVWDRLPDLVLKEFRETAERLGARFLTFGYV</sequence>
<evidence type="ECO:0000313" key="6">
    <source>
        <dbReference type="Proteomes" id="UP000288347"/>
    </source>
</evidence>
<evidence type="ECO:0000313" key="4">
    <source>
        <dbReference type="Proteomes" id="UP000286734"/>
    </source>
</evidence>
<dbReference type="AlphaFoldDB" id="A0A430UEY5"/>
<dbReference type="Proteomes" id="UP000287306">
    <property type="component" value="Unassembled WGS sequence"/>
</dbReference>
<dbReference type="EMBL" id="PELY01000044">
    <property type="protein sequence ID" value="RTH27975.1"/>
    <property type="molecule type" value="Genomic_DNA"/>
</dbReference>
<evidence type="ECO:0000313" key="5">
    <source>
        <dbReference type="Proteomes" id="UP000287306"/>
    </source>
</evidence>
<comment type="caution">
    <text evidence="3">The sequence shown here is derived from an EMBL/GenBank/DDBJ whole genome shotgun (WGS) entry which is preliminary data.</text>
</comment>
<reference evidence="4 5" key="1">
    <citation type="journal article" date="2019" name="Extremophiles">
        <title>Biogeography of thermophiles and predominance of Thermus scotoductus in domestic water heaters.</title>
        <authorList>
            <person name="Wilpiszeski R.L."/>
            <person name="Zhang Z."/>
            <person name="House C.H."/>
        </authorList>
    </citation>
    <scope>NUCLEOTIDE SEQUENCE [LARGE SCALE GENOMIC DNA]</scope>
    <source>
        <strain evidence="3 6">16_S16</strain>
        <strain evidence="2 5">25_S25</strain>
        <strain evidence="1 4">34_S34</strain>
    </source>
</reference>
<dbReference type="Proteomes" id="UP000286734">
    <property type="component" value="Unassembled WGS sequence"/>
</dbReference>
<proteinExistence type="predicted"/>
<evidence type="ECO:0000313" key="1">
    <source>
        <dbReference type="EMBL" id="RTH02388.1"/>
    </source>
</evidence>
<accession>A0A430UEY5</accession>
<dbReference type="EMBL" id="PEMH01000364">
    <property type="protein sequence ID" value="RTH98081.1"/>
    <property type="molecule type" value="Genomic_DNA"/>
</dbReference>
<name>A0A430UEY5_THESC</name>
<organism evidence="3 6">
    <name type="scientific">Thermus scotoductus</name>
    <dbReference type="NCBI Taxonomy" id="37636"/>
    <lineage>
        <taxon>Bacteria</taxon>
        <taxon>Thermotogati</taxon>
        <taxon>Deinococcota</taxon>
        <taxon>Deinococci</taxon>
        <taxon>Thermales</taxon>
        <taxon>Thermaceae</taxon>
        <taxon>Thermus</taxon>
    </lineage>
</organism>
<dbReference type="Proteomes" id="UP000288347">
    <property type="component" value="Unassembled WGS sequence"/>
</dbReference>
<gene>
    <name evidence="3" type="ORF">CSW29_10675</name>
    <name evidence="2" type="ORF">CSW38_02060</name>
    <name evidence="1" type="ORF">CSW47_10805</name>
</gene>
<evidence type="ECO:0000313" key="2">
    <source>
        <dbReference type="EMBL" id="RTH27975.1"/>
    </source>
</evidence>